<proteinExistence type="predicted"/>
<protein>
    <submittedName>
        <fullName evidence="2">Uncharacterized protein</fullName>
    </submittedName>
</protein>
<name>A0A498CI40_9GAMM</name>
<keyword evidence="1" id="KW-0732">Signal</keyword>
<dbReference type="AlphaFoldDB" id="A0A498CI40"/>
<accession>A0A498CI40</accession>
<evidence type="ECO:0000313" key="3">
    <source>
        <dbReference type="Proteomes" id="UP000274786"/>
    </source>
</evidence>
<reference evidence="2 3" key="1">
    <citation type="submission" date="2018-10" db="EMBL/GenBank/DDBJ databases">
        <title>Comparative analysis of microorganisms from saline springs in Andes Mountain Range, Colombia.</title>
        <authorList>
            <person name="Rubin E."/>
        </authorList>
    </citation>
    <scope>NUCLEOTIDE SEQUENCE [LARGE SCALE GENOMIC DNA]</scope>
    <source>
        <strain evidence="2 3">USBA GBX 843</strain>
    </source>
</reference>
<feature type="signal peptide" evidence="1">
    <location>
        <begin position="1"/>
        <end position="30"/>
    </location>
</feature>
<dbReference type="Proteomes" id="UP000274786">
    <property type="component" value="Unassembled WGS sequence"/>
</dbReference>
<gene>
    <name evidence="2" type="ORF">BCL79_1873</name>
</gene>
<organism evidence="2 3">
    <name type="scientific">Stenotrophomonas rhizophila</name>
    <dbReference type="NCBI Taxonomy" id="216778"/>
    <lineage>
        <taxon>Bacteria</taxon>
        <taxon>Pseudomonadati</taxon>
        <taxon>Pseudomonadota</taxon>
        <taxon>Gammaproteobacteria</taxon>
        <taxon>Lysobacterales</taxon>
        <taxon>Lysobacteraceae</taxon>
        <taxon>Stenotrophomonas</taxon>
    </lineage>
</organism>
<dbReference type="EMBL" id="RCDC01000004">
    <property type="protein sequence ID" value="RLK57467.1"/>
    <property type="molecule type" value="Genomic_DNA"/>
</dbReference>
<dbReference type="RefSeq" id="WP_259462133.1">
    <property type="nucleotide sequence ID" value="NZ_RCDC01000004.1"/>
</dbReference>
<sequence>MQISKRHRLAVRLGLPTLACFIVLAVAAWAVPGEAPAADGAEDAPDRLVITSPRICAALAVYELAAADDWALRATVANTSLNAFRDASRVPDCAPGITKALTQNFQPARWQLALDAADAVLSGSYQVSPAACVRANAVFPLPTADGKLPSTHAVLTRAQCVMHDLAFIEVAP</sequence>
<evidence type="ECO:0000313" key="2">
    <source>
        <dbReference type="EMBL" id="RLK57467.1"/>
    </source>
</evidence>
<comment type="caution">
    <text evidence="2">The sequence shown here is derived from an EMBL/GenBank/DDBJ whole genome shotgun (WGS) entry which is preliminary data.</text>
</comment>
<feature type="chain" id="PRO_5019743697" evidence="1">
    <location>
        <begin position="31"/>
        <end position="172"/>
    </location>
</feature>
<evidence type="ECO:0000256" key="1">
    <source>
        <dbReference type="SAM" id="SignalP"/>
    </source>
</evidence>